<accession>A0A4V6D1W6</accession>
<dbReference type="Gramene" id="TKV96295">
    <property type="protein sequence ID" value="TKV96295"/>
    <property type="gene ID" value="SEVIR_9G419850v2"/>
</dbReference>
<sequence>MKLERNSYWPKERPATRIFVLAVVVALAPLSSGQAGAPPFHDCLRRLTGARHSSRRRGRSRS</sequence>
<organism evidence="2 3">
    <name type="scientific">Setaria viridis</name>
    <name type="common">Green bristlegrass</name>
    <name type="synonym">Setaria italica subsp. viridis</name>
    <dbReference type="NCBI Taxonomy" id="4556"/>
    <lineage>
        <taxon>Eukaryota</taxon>
        <taxon>Viridiplantae</taxon>
        <taxon>Streptophyta</taxon>
        <taxon>Embryophyta</taxon>
        <taxon>Tracheophyta</taxon>
        <taxon>Spermatophyta</taxon>
        <taxon>Magnoliopsida</taxon>
        <taxon>Liliopsida</taxon>
        <taxon>Poales</taxon>
        <taxon>Poaceae</taxon>
        <taxon>PACMAD clade</taxon>
        <taxon>Panicoideae</taxon>
        <taxon>Panicodae</taxon>
        <taxon>Paniceae</taxon>
        <taxon>Cenchrinae</taxon>
        <taxon>Setaria</taxon>
    </lineage>
</organism>
<protein>
    <submittedName>
        <fullName evidence="2">Uncharacterized protein</fullName>
    </submittedName>
</protein>
<gene>
    <name evidence="2" type="ORF">SEVIR_9G419850v2</name>
</gene>
<proteinExistence type="predicted"/>
<reference evidence="2" key="1">
    <citation type="submission" date="2019-03" db="EMBL/GenBank/DDBJ databases">
        <title>WGS assembly of Setaria viridis.</title>
        <authorList>
            <person name="Huang P."/>
            <person name="Jenkins J."/>
            <person name="Grimwood J."/>
            <person name="Barry K."/>
            <person name="Healey A."/>
            <person name="Mamidi S."/>
            <person name="Sreedasyam A."/>
            <person name="Shu S."/>
            <person name="Feldman M."/>
            <person name="Wu J."/>
            <person name="Yu Y."/>
            <person name="Chen C."/>
            <person name="Johnson J."/>
            <person name="Rokhsar D."/>
            <person name="Baxter I."/>
            <person name="Schmutz J."/>
            <person name="Brutnell T."/>
            <person name="Kellogg E."/>
        </authorList>
    </citation>
    <scope>NUCLEOTIDE SEQUENCE [LARGE SCALE GENOMIC DNA]</scope>
</reference>
<evidence type="ECO:0000256" key="1">
    <source>
        <dbReference type="SAM" id="SignalP"/>
    </source>
</evidence>
<dbReference type="AlphaFoldDB" id="A0A4V6D1W6"/>
<dbReference type="Proteomes" id="UP000298652">
    <property type="component" value="Chromosome 9"/>
</dbReference>
<dbReference type="EMBL" id="CM016560">
    <property type="protein sequence ID" value="TKV96295.1"/>
    <property type="molecule type" value="Genomic_DNA"/>
</dbReference>
<evidence type="ECO:0000313" key="2">
    <source>
        <dbReference type="EMBL" id="TKV96295.1"/>
    </source>
</evidence>
<keyword evidence="1" id="KW-0732">Signal</keyword>
<name>A0A4V6D1W6_SETVI</name>
<keyword evidence="3" id="KW-1185">Reference proteome</keyword>
<evidence type="ECO:0000313" key="3">
    <source>
        <dbReference type="Proteomes" id="UP000298652"/>
    </source>
</evidence>
<feature type="signal peptide" evidence="1">
    <location>
        <begin position="1"/>
        <end position="33"/>
    </location>
</feature>
<feature type="chain" id="PRO_5020559599" evidence="1">
    <location>
        <begin position="34"/>
        <end position="62"/>
    </location>
</feature>